<dbReference type="RefSeq" id="WP_009195765.1">
    <property type="nucleotide sequence ID" value="NZ_AODQ01000056.1"/>
</dbReference>
<evidence type="ECO:0000256" key="4">
    <source>
        <dbReference type="ARBA" id="ARBA00023136"/>
    </source>
</evidence>
<dbReference type="OrthoDB" id="9814143at2"/>
<evidence type="ECO:0000313" key="8">
    <source>
        <dbReference type="Proteomes" id="UP000011910"/>
    </source>
</evidence>
<dbReference type="Proteomes" id="UP000011910">
    <property type="component" value="Unassembled WGS sequence"/>
</dbReference>
<dbReference type="STRING" id="1279009.ADICEAN_02374"/>
<keyword evidence="4 5" id="KW-0472">Membrane</keyword>
<evidence type="ECO:0000259" key="6">
    <source>
        <dbReference type="Pfam" id="PF06271"/>
    </source>
</evidence>
<feature type="transmembrane region" description="Helical" evidence="5">
    <location>
        <begin position="54"/>
        <end position="75"/>
    </location>
</feature>
<evidence type="ECO:0000256" key="1">
    <source>
        <dbReference type="ARBA" id="ARBA00004141"/>
    </source>
</evidence>
<evidence type="ECO:0000256" key="2">
    <source>
        <dbReference type="ARBA" id="ARBA00022692"/>
    </source>
</evidence>
<evidence type="ECO:0000256" key="3">
    <source>
        <dbReference type="ARBA" id="ARBA00022989"/>
    </source>
</evidence>
<dbReference type="GO" id="GO:0016020">
    <property type="term" value="C:membrane"/>
    <property type="evidence" value="ECO:0007669"/>
    <property type="project" value="UniProtKB-SubCell"/>
</dbReference>
<dbReference type="PANTHER" id="PTHR38480:SF1">
    <property type="entry name" value="SLR0254 PROTEIN"/>
    <property type="match status" value="1"/>
</dbReference>
<accession>M7N5J4</accession>
<dbReference type="AlphaFoldDB" id="M7N5J4"/>
<feature type="transmembrane region" description="Helical" evidence="5">
    <location>
        <begin position="25"/>
        <end position="45"/>
    </location>
</feature>
<dbReference type="InterPro" id="IPR010432">
    <property type="entry name" value="RDD"/>
</dbReference>
<sequence length="237" mass="26940">MQKVEIQTTQNVLIDYEVAGLGDRIGAYLLDSLLTGAYYIVLILFNSEVYSMPTWLIITFILPPFLYHLLCEIFFNGQSLGKRQLHLKVVRLDGTQPGIGNYLLRWLLRPLDIWLYGSVAILTILINGKGQRLGDMAAGTTVVKYRPQQHNFDQQLYTPAPEQEAYEVQFPQVSRLQEKDVALIRETLRTYRLTGNAQPVQLMADKAQQLLGIETSMPPLKLLHTLAKDFDHLAGRP</sequence>
<keyword evidence="8" id="KW-1185">Reference proteome</keyword>
<comment type="subcellular location">
    <subcellularLocation>
        <location evidence="1">Membrane</location>
        <topology evidence="1">Multi-pass membrane protein</topology>
    </subcellularLocation>
</comment>
<organism evidence="7 8">
    <name type="scientific">Cesiribacter andamanensis AMV16</name>
    <dbReference type="NCBI Taxonomy" id="1279009"/>
    <lineage>
        <taxon>Bacteria</taxon>
        <taxon>Pseudomonadati</taxon>
        <taxon>Bacteroidota</taxon>
        <taxon>Cytophagia</taxon>
        <taxon>Cytophagales</taxon>
        <taxon>Cesiribacteraceae</taxon>
        <taxon>Cesiribacter</taxon>
    </lineage>
</organism>
<name>M7N5J4_9BACT</name>
<keyword evidence="2 5" id="KW-0812">Transmembrane</keyword>
<feature type="transmembrane region" description="Helical" evidence="5">
    <location>
        <begin position="106"/>
        <end position="126"/>
    </location>
</feature>
<evidence type="ECO:0000313" key="7">
    <source>
        <dbReference type="EMBL" id="EMR02501.1"/>
    </source>
</evidence>
<dbReference type="eggNOG" id="COG1714">
    <property type="taxonomic scope" value="Bacteria"/>
</dbReference>
<proteinExistence type="predicted"/>
<keyword evidence="3 5" id="KW-1133">Transmembrane helix</keyword>
<reference evidence="7 8" key="1">
    <citation type="journal article" date="2013" name="Genome Announc.">
        <title>Draft Genome Sequence of Cesiribacter andamanensis Strain AMV16T, Isolated from a Soil Sample from a Mud Volcano in the Andaman Islands, India.</title>
        <authorList>
            <person name="Shivaji S."/>
            <person name="Ara S."/>
            <person name="Begum Z."/>
            <person name="Srinivas T.N."/>
            <person name="Singh A."/>
            <person name="Kumar Pinnaka A."/>
        </authorList>
    </citation>
    <scope>NUCLEOTIDE SEQUENCE [LARGE SCALE GENOMIC DNA]</scope>
    <source>
        <strain evidence="7 8">AMV16</strain>
    </source>
</reference>
<protein>
    <submittedName>
        <fullName evidence="7">RDD family protein</fullName>
    </submittedName>
</protein>
<dbReference type="PANTHER" id="PTHR38480">
    <property type="entry name" value="SLR0254 PROTEIN"/>
    <property type="match status" value="1"/>
</dbReference>
<comment type="caution">
    <text evidence="7">The sequence shown here is derived from an EMBL/GenBank/DDBJ whole genome shotgun (WGS) entry which is preliminary data.</text>
</comment>
<dbReference type="EMBL" id="AODQ01000056">
    <property type="protein sequence ID" value="EMR02501.1"/>
    <property type="molecule type" value="Genomic_DNA"/>
</dbReference>
<dbReference type="Pfam" id="PF06271">
    <property type="entry name" value="RDD"/>
    <property type="match status" value="1"/>
</dbReference>
<dbReference type="PATRIC" id="fig|1279009.4.peg.2403"/>
<evidence type="ECO:0000256" key="5">
    <source>
        <dbReference type="SAM" id="Phobius"/>
    </source>
</evidence>
<feature type="domain" description="RDD" evidence="6">
    <location>
        <begin position="18"/>
        <end position="139"/>
    </location>
</feature>
<gene>
    <name evidence="7" type="ORF">ADICEAN_02374</name>
</gene>